<feature type="compositionally biased region" description="Basic residues" evidence="15">
    <location>
        <begin position="121"/>
        <end position="145"/>
    </location>
</feature>
<feature type="compositionally biased region" description="Acidic residues" evidence="15">
    <location>
        <begin position="991"/>
        <end position="1005"/>
    </location>
</feature>
<dbReference type="GO" id="GO:0003677">
    <property type="term" value="F:DNA binding"/>
    <property type="evidence" value="ECO:0007669"/>
    <property type="project" value="UniProtKB-KW"/>
</dbReference>
<dbReference type="InterPro" id="IPR056302">
    <property type="entry name" value="CHD1-2/Hrp3_HTH"/>
</dbReference>
<dbReference type="GO" id="GO:0000785">
    <property type="term" value="C:chromatin"/>
    <property type="evidence" value="ECO:0007669"/>
    <property type="project" value="TreeGrafter"/>
</dbReference>
<feature type="region of interest" description="Disordered" evidence="15">
    <location>
        <begin position="1208"/>
        <end position="1244"/>
    </location>
</feature>
<dbReference type="SMART" id="SM01176">
    <property type="entry name" value="DUF4208"/>
    <property type="match status" value="1"/>
</dbReference>
<dbReference type="Pfam" id="PF00271">
    <property type="entry name" value="Helicase_C"/>
    <property type="match status" value="1"/>
</dbReference>
<reference evidence="19" key="1">
    <citation type="submission" date="2022-11" db="EMBL/GenBank/DDBJ databases">
        <authorList>
            <person name="Kikuchi T."/>
        </authorList>
    </citation>
    <scope>NUCLEOTIDE SEQUENCE</scope>
    <source>
        <strain evidence="19">PS1010</strain>
    </source>
</reference>
<proteinExistence type="inferred from homology"/>
<dbReference type="GO" id="GO:0140658">
    <property type="term" value="F:ATP-dependent chromatin remodeler activity"/>
    <property type="evidence" value="ECO:0007669"/>
    <property type="project" value="TreeGrafter"/>
</dbReference>
<feature type="compositionally biased region" description="Low complexity" evidence="15">
    <location>
        <begin position="1"/>
        <end position="12"/>
    </location>
</feature>
<evidence type="ECO:0000256" key="11">
    <source>
        <dbReference type="ARBA" id="ARBA00049360"/>
    </source>
</evidence>
<evidence type="ECO:0000256" key="5">
    <source>
        <dbReference type="ARBA" id="ARBA00022801"/>
    </source>
</evidence>
<dbReference type="Pfam" id="PF23588">
    <property type="entry name" value="HTH_CHD1_Hrp3"/>
    <property type="match status" value="1"/>
</dbReference>
<keyword evidence="14" id="KW-0175">Coiled coil</keyword>
<dbReference type="Gene3D" id="3.40.50.300">
    <property type="entry name" value="P-loop containing nucleotide triphosphate hydrolases"/>
    <property type="match status" value="1"/>
</dbReference>
<dbReference type="OrthoDB" id="5857104at2759"/>
<name>A0A9P1MT56_9PELO</name>
<dbReference type="FunFam" id="3.40.50.10810:FF:000007">
    <property type="entry name" value="Chromodomain-helicase-DNA-binding protein 2 isoform 1"/>
    <property type="match status" value="1"/>
</dbReference>
<dbReference type="FunFam" id="3.40.50.300:FF:000130">
    <property type="entry name" value="Chromodomain-helicase-DNA-binding protein 2 isoform 1"/>
    <property type="match status" value="1"/>
</dbReference>
<feature type="compositionally biased region" description="Basic residues" evidence="15">
    <location>
        <begin position="1367"/>
        <end position="1379"/>
    </location>
</feature>
<dbReference type="GO" id="GO:0005634">
    <property type="term" value="C:nucleus"/>
    <property type="evidence" value="ECO:0007669"/>
    <property type="project" value="UniProtKB-SubCell"/>
</dbReference>
<dbReference type="Pfam" id="PF00176">
    <property type="entry name" value="SNF2-rel_dom"/>
    <property type="match status" value="1"/>
</dbReference>
<feature type="compositionally biased region" description="Acidic residues" evidence="15">
    <location>
        <begin position="100"/>
        <end position="115"/>
    </location>
</feature>
<dbReference type="Pfam" id="PF18375">
    <property type="entry name" value="CDH1_2_SANT_HL1"/>
    <property type="match status" value="1"/>
</dbReference>
<feature type="domain" description="Chromo" evidence="16">
    <location>
        <begin position="303"/>
        <end position="367"/>
    </location>
</feature>
<dbReference type="GO" id="GO:0034728">
    <property type="term" value="P:nucleosome organization"/>
    <property type="evidence" value="ECO:0007669"/>
    <property type="project" value="TreeGrafter"/>
</dbReference>
<feature type="compositionally biased region" description="Basic and acidic residues" evidence="15">
    <location>
        <begin position="1231"/>
        <end position="1244"/>
    </location>
</feature>
<evidence type="ECO:0000259" key="18">
    <source>
        <dbReference type="PROSITE" id="PS51194"/>
    </source>
</evidence>
<dbReference type="InterPro" id="IPR038718">
    <property type="entry name" value="SNF2-like_sf"/>
</dbReference>
<dbReference type="InterPro" id="IPR002464">
    <property type="entry name" value="DNA/RNA_helicase_DEAH_CS"/>
</dbReference>
<evidence type="ECO:0000313" key="19">
    <source>
        <dbReference type="EMBL" id="CAI5437930.1"/>
    </source>
</evidence>
<feature type="compositionally biased region" description="Basic and acidic residues" evidence="15">
    <location>
        <begin position="1380"/>
        <end position="1391"/>
    </location>
</feature>
<accession>A0A9P1MT56</accession>
<dbReference type="PANTHER" id="PTHR45623">
    <property type="entry name" value="CHROMODOMAIN-HELICASE-DNA-BINDING PROTEIN 3-RELATED-RELATED"/>
    <property type="match status" value="1"/>
</dbReference>
<dbReference type="InterPro" id="IPR014001">
    <property type="entry name" value="Helicase_ATP-bd"/>
</dbReference>
<dbReference type="Gene3D" id="3.40.50.10810">
    <property type="entry name" value="Tandem AAA-ATPase domain"/>
    <property type="match status" value="1"/>
</dbReference>
<evidence type="ECO:0000313" key="20">
    <source>
        <dbReference type="Proteomes" id="UP001152747"/>
    </source>
</evidence>
<dbReference type="GO" id="GO:0005524">
    <property type="term" value="F:ATP binding"/>
    <property type="evidence" value="ECO:0007669"/>
    <property type="project" value="UniProtKB-KW"/>
</dbReference>
<dbReference type="SMART" id="SM00298">
    <property type="entry name" value="CHROMO"/>
    <property type="match status" value="2"/>
</dbReference>
<dbReference type="SMART" id="SM00490">
    <property type="entry name" value="HELICc"/>
    <property type="match status" value="1"/>
</dbReference>
<feature type="domain" description="Helicase C-terminal" evidence="18">
    <location>
        <begin position="707"/>
        <end position="858"/>
    </location>
</feature>
<evidence type="ECO:0000256" key="15">
    <source>
        <dbReference type="SAM" id="MobiDB-lite"/>
    </source>
</evidence>
<evidence type="ECO:0000259" key="17">
    <source>
        <dbReference type="PROSITE" id="PS51192"/>
    </source>
</evidence>
<evidence type="ECO:0000256" key="10">
    <source>
        <dbReference type="ARBA" id="ARBA00023242"/>
    </source>
</evidence>
<dbReference type="InterPro" id="IPR016197">
    <property type="entry name" value="Chromo-like_dom_sf"/>
</dbReference>
<dbReference type="Proteomes" id="UP001152747">
    <property type="component" value="Unassembled WGS sequence"/>
</dbReference>
<sequence length="1433" mass="164904">MWNDSDSSSGGSDAEKEDKKAKVSESSEDEEESPEDKKESSSSPSSTEESNSKDEAESSRETTPETSKKRGGGMDEKTRKLLEDENILRRSKRAKKQESSEEEVESEDEESDESEYEKPRRTARKPKKASAKKKAAVSVVRRKAAKSNVNYTEKESDDDIDDDDVLEWDEEPEKPLDESTTSHPATETVEKVIKWRFGIPGATGSPTTCYNIAEKGDPNEAEDGGEKTEAQYFVKWVGWSHLHNTWESEGSLIAMGAKGLKKLQNYIKRQEEIASWRRTADKEYIEFFDCEQVMAEELCEEYKKAERIVAHQTSRDKTADGSVAQEYLVKWVGLPYSDCTWEDVKLIPPERIEEYNRRIANLKSPNKNATVLRKRPKFEKFETMPEFLKNSENGQQLRDYQLEGLNWMNYAWCKYNSAILADEMGLGKTIQSISFLASLFHVHDLAGPYLVVVPLSTMAAWQKEFAQWAPDMNLVVYMGDGQSRNMIRQYEWYVGGTKKLKINAILTTYEILLKDKAFLSSVDWAALLVDEAHRLKNYESLLYKCLIQFRFNHKLLITGTPLQNSLKELWALLHFIMPEKFDSWDEFESAHNDTNHKGISSLHKKLEPFLLRRVKKDVEKSLPPKLEQILRVDMTAHQKQFYKWILTKNYRELSKGVKGSINGFVNLIMELKKCCNHASLVRQYDHIIGDAQGRLQQLLKSSGKLILLDKLLCRLKDTGHRVLIFSQMVMMLDVLQEYLQLRRFPTQRLDGSMRADLRKQALDHFNAPGSTDFCFLLSTRAGGLGINLATADTVIIFDSDWNPQNDLQAMSRAHRIGQTRTVNIYRLVTKTSVEEEIVEKAKRKLVLDHLVIQRMDTTGKTVLSKTSAGSVPFDKNELSQILKFGAAELFKEKEGEEQEPEVDIDRILMGAETRETEDDTMKENELLSSFKYATFAIDEEKDIAAATDEWAQIIPEADRNRVLEEERMKELAEMNLAPRQRGPKKPHVESADEGEKDDDETDDEEKKEKKRRKAFGNFSMTEIKRFIRAFRKFAHPLERLEALAQDAELEEHSTEEMKKLAEGMIDACKKANEDFEQQEANKKENIDKDKKFKFANCDVNLRQIEKTQNDLEPLHLALSDAVKASAWKPPRNAKEQKGWDVEWTWIDDGAVLWGVYKYGQGSWEAIKMDPQLGLADKIFVKDKTKKPQGKHLQQRVEYLLKLMGKSENGNSAAADGIKKKRKIEGTNGGPVEKKRKVEGEEKEKKVKKSNSLKEQLAVVSIEKSLYGGALDDNTAKPFMECVKLCKPVHKYMKRLKEAQDAKNKPEEDKYIQKLGDSFLESIEVLMKKKPKTNIRKWYNYLWIFLCKFVSREPGELVERYRSLTTDHKHKNHHHHSSGHKKLETPSKSDKKSHNHNHSHSHSSSSSSHHHHHHRSDHHRTTEHKDRHSSSSKR</sequence>
<keyword evidence="3" id="KW-0677">Repeat</keyword>
<keyword evidence="5" id="KW-0378">Hydrolase</keyword>
<dbReference type="InterPro" id="IPR025260">
    <property type="entry name" value="CHD1-like_C"/>
</dbReference>
<feature type="region of interest" description="Disordered" evidence="15">
    <location>
        <begin position="1"/>
        <end position="164"/>
    </location>
</feature>
<dbReference type="CDD" id="cd17993">
    <property type="entry name" value="DEXHc_CHD1_2"/>
    <property type="match status" value="1"/>
</dbReference>
<comment type="catalytic activity">
    <reaction evidence="11">
        <text>ATP + H2O = ADP + phosphate + H(+)</text>
        <dbReference type="Rhea" id="RHEA:13065"/>
        <dbReference type="ChEBI" id="CHEBI:15377"/>
        <dbReference type="ChEBI" id="CHEBI:15378"/>
        <dbReference type="ChEBI" id="CHEBI:30616"/>
        <dbReference type="ChEBI" id="CHEBI:43474"/>
        <dbReference type="ChEBI" id="CHEBI:456216"/>
    </reaction>
</comment>
<dbReference type="InterPro" id="IPR000330">
    <property type="entry name" value="SNF2_N"/>
</dbReference>
<evidence type="ECO:0000256" key="2">
    <source>
        <dbReference type="ARBA" id="ARBA00007025"/>
    </source>
</evidence>
<dbReference type="Pfam" id="PF00385">
    <property type="entry name" value="Chromo"/>
    <property type="match status" value="2"/>
</dbReference>
<evidence type="ECO:0000259" key="16">
    <source>
        <dbReference type="PROSITE" id="PS50013"/>
    </source>
</evidence>
<dbReference type="GO" id="GO:0003682">
    <property type="term" value="F:chromatin binding"/>
    <property type="evidence" value="ECO:0007669"/>
    <property type="project" value="TreeGrafter"/>
</dbReference>
<feature type="region of interest" description="Disordered" evidence="15">
    <location>
        <begin position="972"/>
        <end position="1011"/>
    </location>
</feature>
<dbReference type="FunFam" id="2.40.50.40:FF:000014">
    <property type="entry name" value="Chromodomain-helicase-DNA-binding protein 2 isoform 1"/>
    <property type="match status" value="1"/>
</dbReference>
<dbReference type="GO" id="GO:0016887">
    <property type="term" value="F:ATP hydrolysis activity"/>
    <property type="evidence" value="ECO:0007669"/>
    <property type="project" value="TreeGrafter"/>
</dbReference>
<keyword evidence="8" id="KW-0238">DNA-binding</keyword>
<feature type="compositionally biased region" description="Basic residues" evidence="15">
    <location>
        <begin position="1407"/>
        <end position="1417"/>
    </location>
</feature>
<comment type="similarity">
    <text evidence="2">Belongs to the SNF2/RAD54 helicase family.</text>
</comment>
<dbReference type="EMBL" id="CANHGI010000001">
    <property type="protein sequence ID" value="CAI5437930.1"/>
    <property type="molecule type" value="Genomic_DNA"/>
</dbReference>
<keyword evidence="10" id="KW-0539">Nucleus</keyword>
<evidence type="ECO:0000256" key="6">
    <source>
        <dbReference type="ARBA" id="ARBA00022840"/>
    </source>
</evidence>
<keyword evidence="6" id="KW-0067">ATP-binding</keyword>
<evidence type="ECO:0000256" key="8">
    <source>
        <dbReference type="ARBA" id="ARBA00023125"/>
    </source>
</evidence>
<evidence type="ECO:0000256" key="1">
    <source>
        <dbReference type="ARBA" id="ARBA00004123"/>
    </source>
</evidence>
<comment type="caution">
    <text evidence="19">The sequence shown here is derived from an EMBL/GenBank/DDBJ whole genome shotgun (WGS) entry which is preliminary data.</text>
</comment>
<dbReference type="PROSITE" id="PS00598">
    <property type="entry name" value="CHROMO_1"/>
    <property type="match status" value="2"/>
</dbReference>
<dbReference type="SUPFAM" id="SSF52540">
    <property type="entry name" value="P-loop containing nucleoside triphosphate hydrolases"/>
    <property type="match status" value="2"/>
</dbReference>
<dbReference type="SUPFAM" id="SSF54160">
    <property type="entry name" value="Chromo domain-like"/>
    <property type="match status" value="2"/>
</dbReference>
<protein>
    <recommendedName>
        <fullName evidence="12">Chromodomain-helicase-DNA-binding protein 1</fullName>
    </recommendedName>
    <alternativeName>
        <fullName evidence="13">ATP-dependent helicase CHD1</fullName>
    </alternativeName>
</protein>
<dbReference type="InterPro" id="IPR027417">
    <property type="entry name" value="P-loop_NTPase"/>
</dbReference>
<gene>
    <name evidence="19" type="ORF">CAMP_LOCUS567</name>
</gene>
<dbReference type="SMART" id="SM00487">
    <property type="entry name" value="DEXDc"/>
    <property type="match status" value="1"/>
</dbReference>
<dbReference type="PANTHER" id="PTHR45623:SF14">
    <property type="entry name" value="CHROMODOMAIN-HELICASE-DNA-BINDING PROTEIN 1"/>
    <property type="match status" value="1"/>
</dbReference>
<dbReference type="PROSITE" id="PS50013">
    <property type="entry name" value="CHROMO_2"/>
    <property type="match status" value="2"/>
</dbReference>
<dbReference type="PROSITE" id="PS00690">
    <property type="entry name" value="DEAH_ATP_HELICASE"/>
    <property type="match status" value="1"/>
</dbReference>
<dbReference type="Gene3D" id="2.40.50.40">
    <property type="match status" value="2"/>
</dbReference>
<dbReference type="PROSITE" id="PS51192">
    <property type="entry name" value="HELICASE_ATP_BIND_1"/>
    <property type="match status" value="1"/>
</dbReference>
<dbReference type="CDD" id="cd18793">
    <property type="entry name" value="SF2_C_SNF"/>
    <property type="match status" value="1"/>
</dbReference>
<dbReference type="InterPro" id="IPR049730">
    <property type="entry name" value="SNF2/RAD54-like_C"/>
</dbReference>
<dbReference type="GO" id="GO:0042393">
    <property type="term" value="F:histone binding"/>
    <property type="evidence" value="ECO:0007669"/>
    <property type="project" value="TreeGrafter"/>
</dbReference>
<feature type="coiled-coil region" evidence="14">
    <location>
        <begin position="1037"/>
        <end position="1088"/>
    </location>
</feature>
<dbReference type="PROSITE" id="PS51194">
    <property type="entry name" value="HELICASE_CTER"/>
    <property type="match status" value="1"/>
</dbReference>
<feature type="region of interest" description="Disordered" evidence="15">
    <location>
        <begin position="1366"/>
        <end position="1433"/>
    </location>
</feature>
<dbReference type="Gene3D" id="1.10.10.60">
    <property type="entry name" value="Homeodomain-like"/>
    <property type="match status" value="1"/>
</dbReference>
<dbReference type="InterPro" id="IPR023779">
    <property type="entry name" value="Chromodomain_CS"/>
</dbReference>
<evidence type="ECO:0000256" key="3">
    <source>
        <dbReference type="ARBA" id="ARBA00022737"/>
    </source>
</evidence>
<evidence type="ECO:0000256" key="13">
    <source>
        <dbReference type="ARBA" id="ARBA00076717"/>
    </source>
</evidence>
<evidence type="ECO:0000256" key="14">
    <source>
        <dbReference type="SAM" id="Coils"/>
    </source>
</evidence>
<evidence type="ECO:0000256" key="12">
    <source>
        <dbReference type="ARBA" id="ARBA00074667"/>
    </source>
</evidence>
<dbReference type="CDD" id="cd18666">
    <property type="entry name" value="CD1_tandem_CHD1-2_like"/>
    <property type="match status" value="1"/>
</dbReference>
<dbReference type="InterPro" id="IPR000953">
    <property type="entry name" value="Chromo/chromo_shadow_dom"/>
</dbReference>
<feature type="compositionally biased region" description="Basic and acidic residues" evidence="15">
    <location>
        <begin position="1418"/>
        <end position="1433"/>
    </location>
</feature>
<keyword evidence="9" id="KW-0804">Transcription</keyword>
<comment type="subcellular location">
    <subcellularLocation>
        <location evidence="1">Nucleus</location>
    </subcellularLocation>
</comment>
<feature type="compositionally biased region" description="Basic and acidic residues" evidence="15">
    <location>
        <begin position="13"/>
        <end position="25"/>
    </location>
</feature>
<keyword evidence="20" id="KW-1185">Reference proteome</keyword>
<feature type="domain" description="Helicase ATP-binding" evidence="17">
    <location>
        <begin position="409"/>
        <end position="579"/>
    </location>
</feature>
<keyword evidence="7" id="KW-0805">Transcription regulation</keyword>
<feature type="domain" description="Chromo" evidence="16">
    <location>
        <begin position="187"/>
        <end position="278"/>
    </location>
</feature>
<feature type="compositionally biased region" description="Acidic residues" evidence="15">
    <location>
        <begin position="155"/>
        <end position="164"/>
    </location>
</feature>
<evidence type="ECO:0000256" key="4">
    <source>
        <dbReference type="ARBA" id="ARBA00022741"/>
    </source>
</evidence>
<evidence type="ECO:0000256" key="7">
    <source>
        <dbReference type="ARBA" id="ARBA00023015"/>
    </source>
</evidence>
<keyword evidence="4" id="KW-0547">Nucleotide-binding</keyword>
<dbReference type="InterPro" id="IPR001650">
    <property type="entry name" value="Helicase_C-like"/>
</dbReference>
<feature type="compositionally biased region" description="Basic and acidic residues" evidence="15">
    <location>
        <begin position="50"/>
        <end position="88"/>
    </location>
</feature>
<dbReference type="CDD" id="cd18659">
    <property type="entry name" value="CD2_tandem"/>
    <property type="match status" value="1"/>
</dbReference>
<evidence type="ECO:0000256" key="9">
    <source>
        <dbReference type="ARBA" id="ARBA00023163"/>
    </source>
</evidence>
<dbReference type="InterPro" id="IPR040793">
    <property type="entry name" value="CDH1_2_SANT_HL1"/>
</dbReference>
<dbReference type="InterPro" id="IPR023780">
    <property type="entry name" value="Chromo_domain"/>
</dbReference>
<dbReference type="Pfam" id="PF13907">
    <property type="entry name" value="CHD1-like_C"/>
    <property type="match status" value="1"/>
</dbReference>
<organism evidence="19 20">
    <name type="scientific">Caenorhabditis angaria</name>
    <dbReference type="NCBI Taxonomy" id="860376"/>
    <lineage>
        <taxon>Eukaryota</taxon>
        <taxon>Metazoa</taxon>
        <taxon>Ecdysozoa</taxon>
        <taxon>Nematoda</taxon>
        <taxon>Chromadorea</taxon>
        <taxon>Rhabditida</taxon>
        <taxon>Rhabditina</taxon>
        <taxon>Rhabditomorpha</taxon>
        <taxon>Rhabditoidea</taxon>
        <taxon>Rhabditidae</taxon>
        <taxon>Peloderinae</taxon>
        <taxon>Caenorhabditis</taxon>
    </lineage>
</organism>